<evidence type="ECO:0000313" key="8">
    <source>
        <dbReference type="Proteomes" id="UP000199322"/>
    </source>
</evidence>
<evidence type="ECO:0000256" key="3">
    <source>
        <dbReference type="PROSITE-ProRule" id="PRU00284"/>
    </source>
</evidence>
<gene>
    <name evidence="7" type="ORF">SAMN04488588_0108</name>
</gene>
<dbReference type="PANTHER" id="PTHR32089">
    <property type="entry name" value="METHYL-ACCEPTING CHEMOTAXIS PROTEIN MCPB"/>
    <property type="match status" value="1"/>
</dbReference>
<dbReference type="AlphaFoldDB" id="A0A1G6HTC1"/>
<dbReference type="InterPro" id="IPR004089">
    <property type="entry name" value="MCPsignal_dom"/>
</dbReference>
<dbReference type="GO" id="GO:0016020">
    <property type="term" value="C:membrane"/>
    <property type="evidence" value="ECO:0007669"/>
    <property type="project" value="InterPro"/>
</dbReference>
<evidence type="ECO:0000259" key="5">
    <source>
        <dbReference type="PROSITE" id="PS50111"/>
    </source>
</evidence>
<dbReference type="SUPFAM" id="SSF58104">
    <property type="entry name" value="Methyl-accepting chemotaxis protein (MCP) signaling domain"/>
    <property type="match status" value="1"/>
</dbReference>
<dbReference type="PROSITE" id="PS50111">
    <property type="entry name" value="CHEMOTAXIS_TRANSDUC_2"/>
    <property type="match status" value="1"/>
</dbReference>
<keyword evidence="8" id="KW-1185">Reference proteome</keyword>
<feature type="transmembrane region" description="Helical" evidence="4">
    <location>
        <begin position="341"/>
        <end position="363"/>
    </location>
</feature>
<dbReference type="SMART" id="SM00304">
    <property type="entry name" value="HAMP"/>
    <property type="match status" value="1"/>
</dbReference>
<protein>
    <submittedName>
        <fullName evidence="7">Methyl-accepting chemotaxis protein</fullName>
    </submittedName>
</protein>
<comment type="similarity">
    <text evidence="2">Belongs to the methyl-accepting chemotaxis (MCP) protein family.</text>
</comment>
<dbReference type="InterPro" id="IPR003660">
    <property type="entry name" value="HAMP_dom"/>
</dbReference>
<dbReference type="Proteomes" id="UP000199322">
    <property type="component" value="Unassembled WGS sequence"/>
</dbReference>
<dbReference type="GO" id="GO:0007165">
    <property type="term" value="P:signal transduction"/>
    <property type="evidence" value="ECO:0007669"/>
    <property type="project" value="UniProtKB-KW"/>
</dbReference>
<dbReference type="CDD" id="cd06225">
    <property type="entry name" value="HAMP"/>
    <property type="match status" value="1"/>
</dbReference>
<accession>A0A1G6HTC1</accession>
<keyword evidence="1 3" id="KW-0807">Transducer</keyword>
<dbReference type="Pfam" id="PF00015">
    <property type="entry name" value="MCPsignal"/>
    <property type="match status" value="1"/>
</dbReference>
<reference evidence="7 8" key="1">
    <citation type="submission" date="2016-10" db="EMBL/GenBank/DDBJ databases">
        <authorList>
            <person name="de Groot N.N."/>
        </authorList>
    </citation>
    <scope>NUCLEOTIDE SEQUENCE [LARGE SCALE GENOMIC DNA]</scope>
    <source>
        <strain evidence="7 8">WG14</strain>
    </source>
</reference>
<feature type="domain" description="HAMP" evidence="6">
    <location>
        <begin position="360"/>
        <end position="412"/>
    </location>
</feature>
<dbReference type="CDD" id="cd11386">
    <property type="entry name" value="MCP_signal"/>
    <property type="match status" value="1"/>
</dbReference>
<dbReference type="RefSeq" id="WP_091401828.1">
    <property type="nucleotide sequence ID" value="NZ_FMYV01000001.1"/>
</dbReference>
<organism evidence="7 8">
    <name type="scientific">Geotoga petraea</name>
    <dbReference type="NCBI Taxonomy" id="28234"/>
    <lineage>
        <taxon>Bacteria</taxon>
        <taxon>Thermotogati</taxon>
        <taxon>Thermotogota</taxon>
        <taxon>Thermotogae</taxon>
        <taxon>Petrotogales</taxon>
        <taxon>Petrotogaceae</taxon>
        <taxon>Geotoga</taxon>
    </lineage>
</organism>
<keyword evidence="4" id="KW-0812">Transmembrane</keyword>
<feature type="transmembrane region" description="Helical" evidence="4">
    <location>
        <begin position="7"/>
        <end position="25"/>
    </location>
</feature>
<evidence type="ECO:0000259" key="6">
    <source>
        <dbReference type="PROSITE" id="PS50885"/>
    </source>
</evidence>
<dbReference type="STRING" id="28234.SAMN04488588_0108"/>
<sequence>MKFSQKFIFVVLLFSIVPLLIFWYFSYSTAEEAITDLTINQQELVTQNLASNVESYYLDYSKSLESIGKIDFINSFVKSLSGYFNSAENPTELFKYSYNDLNPEENYEDLNKLSRDDYQTLNDKFGDESYKVEDYDLFHSRYHSSMRDFKDVENLEDIYLIDKNGYVVYSVNKAEDYGINVTQSNNQLSEMFNLLKQQNSENLMPQLIDFSYYAPKNKYLAFYGMVLYNYAVDGYLVVSKDVSTLQSLVRLGSDSEDKLFLTKLDGTLLNNVGDKTAFESKKDVSFVSGDNGTLDYESDGEMVLGAYQRISLNKGYDKLVIMEKSEEVAYASINNLNRINIILILIVIISVFVSITLFARYLLRPIKDIQTNVEYISNDDLSHELKTDRKDEFGLISRLFENIRKTIREIIEKIRNESSTINRGADRIEESAVKNVEEIEGIRNSIESIQRNTESVAASVEETTASIEDVSAGAKSISQSANELSERTSNIVEKIDGSKKEINSMMESVDKIETLMSTNNRSIQQLSGQTDSIRDITESIHDIAEQTNLLALNAAIEAARAGEAGKGFAVVADEIRKLAEESSVAAGKIENNIDVLVNNSSKVADESNKVTNNVKEMTDSIKNVAKSLEDVITSVEEISTMIENTTASSQEQGASIEQINDSINMINKSVQAIVGEVNDISEKVENQYGSMKELQKLSADLNNSIDVLENYSKKFKF</sequence>
<evidence type="ECO:0000313" key="7">
    <source>
        <dbReference type="EMBL" id="SDB97482.1"/>
    </source>
</evidence>
<name>A0A1G6HTC1_9BACT</name>
<dbReference type="EMBL" id="FMYV01000001">
    <property type="protein sequence ID" value="SDB97482.1"/>
    <property type="molecule type" value="Genomic_DNA"/>
</dbReference>
<keyword evidence="4" id="KW-1133">Transmembrane helix</keyword>
<keyword evidence="4" id="KW-0472">Membrane</keyword>
<dbReference type="SMART" id="SM00283">
    <property type="entry name" value="MA"/>
    <property type="match status" value="1"/>
</dbReference>
<dbReference type="PROSITE" id="PS50885">
    <property type="entry name" value="HAMP"/>
    <property type="match status" value="1"/>
</dbReference>
<evidence type="ECO:0000256" key="4">
    <source>
        <dbReference type="SAM" id="Phobius"/>
    </source>
</evidence>
<dbReference type="Pfam" id="PF00672">
    <property type="entry name" value="HAMP"/>
    <property type="match status" value="1"/>
</dbReference>
<dbReference type="PANTHER" id="PTHR32089:SF112">
    <property type="entry name" value="LYSOZYME-LIKE PROTEIN-RELATED"/>
    <property type="match status" value="1"/>
</dbReference>
<evidence type="ECO:0000256" key="1">
    <source>
        <dbReference type="ARBA" id="ARBA00023224"/>
    </source>
</evidence>
<feature type="domain" description="Methyl-accepting transducer" evidence="5">
    <location>
        <begin position="431"/>
        <end position="667"/>
    </location>
</feature>
<dbReference type="Gene3D" id="1.10.287.950">
    <property type="entry name" value="Methyl-accepting chemotaxis protein"/>
    <property type="match status" value="1"/>
</dbReference>
<evidence type="ECO:0000256" key="2">
    <source>
        <dbReference type="ARBA" id="ARBA00029447"/>
    </source>
</evidence>
<proteinExistence type="inferred from homology"/>